<feature type="domain" description="Gfo/Idh/MocA-like oxidoreductase N-terminal" evidence="1">
    <location>
        <begin position="2"/>
        <end position="113"/>
    </location>
</feature>
<sequence>MGAGLIGRRHIQHVSAEPQAELMAVVDPTDAGRRVAAETGAPWVSSLRELLAAERPDGVIVATPNQVHVENALEAVAAGIPVLVEKPIADDLAEGERLVSAAERAGVPLLVGHHRRHNPIMRAASEIVASGRLGRIVAVNALFWLYKPDDYFDMPWRREPGAGPVFLNLIHDVDNLRALLGEVSAVQAVESNTVRGYPVEDTAAIILQFASGALATLSVCDTAVAPWSWEMTTGENPAYSQADEACYLIAGTHGSLSLPQLDIWSNAGPRSWWEPLQRERIGIAPKDPLVLQIRHFVDVIRGDAAPLVSGREGLRTLEVISAIKRAAETGERVTLPPR</sequence>
<accession>A0A175RDB4</accession>
<dbReference type="STRING" id="401562.NS365_18475"/>
<protein>
    <submittedName>
        <fullName evidence="3">Oxidoreductase</fullName>
    </submittedName>
</protein>
<dbReference type="PATRIC" id="fig|401562.3.peg.459"/>
<dbReference type="SUPFAM" id="SSF55347">
    <property type="entry name" value="Glyceraldehyde-3-phosphate dehydrogenase-like, C-terminal domain"/>
    <property type="match status" value="1"/>
</dbReference>
<organism evidence="3 4">
    <name type="scientific">Aureimonas ureilytica</name>
    <dbReference type="NCBI Taxonomy" id="401562"/>
    <lineage>
        <taxon>Bacteria</taxon>
        <taxon>Pseudomonadati</taxon>
        <taxon>Pseudomonadota</taxon>
        <taxon>Alphaproteobacteria</taxon>
        <taxon>Hyphomicrobiales</taxon>
        <taxon>Aurantimonadaceae</taxon>
        <taxon>Aureimonas</taxon>
    </lineage>
</organism>
<evidence type="ECO:0000259" key="1">
    <source>
        <dbReference type="Pfam" id="PF01408"/>
    </source>
</evidence>
<dbReference type="InterPro" id="IPR055170">
    <property type="entry name" value="GFO_IDH_MocA-like_dom"/>
</dbReference>
<dbReference type="OrthoDB" id="9792935at2"/>
<evidence type="ECO:0000313" key="4">
    <source>
        <dbReference type="Proteomes" id="UP000078272"/>
    </source>
</evidence>
<proteinExistence type="predicted"/>
<dbReference type="InterPro" id="IPR051450">
    <property type="entry name" value="Gfo/Idh/MocA_Oxidoreductases"/>
</dbReference>
<dbReference type="Gene3D" id="3.30.360.10">
    <property type="entry name" value="Dihydrodipicolinate Reductase, domain 2"/>
    <property type="match status" value="1"/>
</dbReference>
<dbReference type="Proteomes" id="UP000078272">
    <property type="component" value="Unassembled WGS sequence"/>
</dbReference>
<dbReference type="InterPro" id="IPR036291">
    <property type="entry name" value="NAD(P)-bd_dom_sf"/>
</dbReference>
<evidence type="ECO:0000313" key="3">
    <source>
        <dbReference type="EMBL" id="KTQ97044.1"/>
    </source>
</evidence>
<dbReference type="Pfam" id="PF01408">
    <property type="entry name" value="GFO_IDH_MocA"/>
    <property type="match status" value="1"/>
</dbReference>
<dbReference type="Gene3D" id="3.40.50.720">
    <property type="entry name" value="NAD(P)-binding Rossmann-like Domain"/>
    <property type="match status" value="1"/>
</dbReference>
<gene>
    <name evidence="3" type="ORF">NS226_05955</name>
</gene>
<dbReference type="PANTHER" id="PTHR43377">
    <property type="entry name" value="BILIVERDIN REDUCTASE A"/>
    <property type="match status" value="1"/>
</dbReference>
<dbReference type="GO" id="GO:0000166">
    <property type="term" value="F:nucleotide binding"/>
    <property type="evidence" value="ECO:0007669"/>
    <property type="project" value="InterPro"/>
</dbReference>
<dbReference type="SUPFAM" id="SSF51735">
    <property type="entry name" value="NAD(P)-binding Rossmann-fold domains"/>
    <property type="match status" value="1"/>
</dbReference>
<name>A0A175RDB4_9HYPH</name>
<dbReference type="PANTHER" id="PTHR43377:SF8">
    <property type="entry name" value="BLR3664 PROTEIN"/>
    <property type="match status" value="1"/>
</dbReference>
<feature type="domain" description="GFO/IDH/MocA-like oxidoreductase" evidence="2">
    <location>
        <begin position="122"/>
        <end position="256"/>
    </location>
</feature>
<dbReference type="Pfam" id="PF22725">
    <property type="entry name" value="GFO_IDH_MocA_C3"/>
    <property type="match status" value="1"/>
</dbReference>
<dbReference type="InterPro" id="IPR000683">
    <property type="entry name" value="Gfo/Idh/MocA-like_OxRdtase_N"/>
</dbReference>
<dbReference type="RefSeq" id="WP_058634216.1">
    <property type="nucleotide sequence ID" value="NZ_LDPZ01000012.1"/>
</dbReference>
<dbReference type="EMBL" id="LDPZ01000012">
    <property type="protein sequence ID" value="KTQ97044.1"/>
    <property type="molecule type" value="Genomic_DNA"/>
</dbReference>
<reference evidence="3 4" key="1">
    <citation type="journal article" date="2016" name="Front. Microbiol.">
        <title>Genomic Resource of Rice Seed Associated Bacteria.</title>
        <authorList>
            <person name="Midha S."/>
            <person name="Bansal K."/>
            <person name="Sharma S."/>
            <person name="Kumar N."/>
            <person name="Patil P.P."/>
            <person name="Chaudhry V."/>
            <person name="Patil P.B."/>
        </authorList>
    </citation>
    <scope>NUCLEOTIDE SEQUENCE [LARGE SCALE GENOMIC DNA]</scope>
    <source>
        <strain evidence="3 4">NS226</strain>
    </source>
</reference>
<comment type="caution">
    <text evidence="3">The sequence shown here is derived from an EMBL/GenBank/DDBJ whole genome shotgun (WGS) entry which is preliminary data.</text>
</comment>
<dbReference type="AlphaFoldDB" id="A0A175RDB4"/>
<evidence type="ECO:0000259" key="2">
    <source>
        <dbReference type="Pfam" id="PF22725"/>
    </source>
</evidence>